<feature type="compositionally biased region" description="Pro residues" evidence="1">
    <location>
        <begin position="39"/>
        <end position="52"/>
    </location>
</feature>
<evidence type="ECO:0000313" key="2">
    <source>
        <dbReference type="EMBL" id="PTL73270.1"/>
    </source>
</evidence>
<keyword evidence="3" id="KW-1185">Reference proteome</keyword>
<evidence type="ECO:0000256" key="1">
    <source>
        <dbReference type="SAM" id="MobiDB-lite"/>
    </source>
</evidence>
<dbReference type="RefSeq" id="WP_107574764.1">
    <property type="nucleotide sequence ID" value="NZ_PZPL01000001.1"/>
</dbReference>
<feature type="region of interest" description="Disordered" evidence="1">
    <location>
        <begin position="1"/>
        <end position="70"/>
    </location>
</feature>
<gene>
    <name evidence="2" type="ORF">C1I63_10675</name>
</gene>
<dbReference type="EMBL" id="PZPL01000001">
    <property type="protein sequence ID" value="PTL73270.1"/>
    <property type="molecule type" value="Genomic_DNA"/>
</dbReference>
<sequence>MTEDPPTAAPAGADRPLRRSRGGRRATLPAKPGTDPSPHDAPVPDPEVPPLRPDTGPNDSRLRQDVPPHY</sequence>
<dbReference type="AlphaFoldDB" id="A0A2T4UUR9"/>
<reference evidence="2 3" key="1">
    <citation type="submission" date="2018-03" db="EMBL/GenBank/DDBJ databases">
        <title>Bacteriophage NCPPB3778 and a type I-E CRISPR drive the evolution of the US Biological Select Agent, Rathayibacter toxicus.</title>
        <authorList>
            <person name="Davis E.W.II."/>
            <person name="Tabima J.F."/>
            <person name="Weisberg A.J."/>
            <person name="Dantas Lopes L."/>
            <person name="Wiseman M.S."/>
            <person name="Wiseman M.S."/>
            <person name="Pupko T."/>
            <person name="Belcher M.S."/>
            <person name="Sechler A.J."/>
            <person name="Tancos M.A."/>
            <person name="Schroeder B.K."/>
            <person name="Murray T.D."/>
            <person name="Luster D.G."/>
            <person name="Schneider W.L."/>
            <person name="Rogers E."/>
            <person name="Andreote F.D."/>
            <person name="Grunwald N.J."/>
            <person name="Putnam M.L."/>
            <person name="Chang J.H."/>
        </authorList>
    </citation>
    <scope>NUCLEOTIDE SEQUENCE [LARGE SCALE GENOMIC DNA]</scope>
    <source>
        <strain evidence="2 3">DSM 15933</strain>
    </source>
</reference>
<dbReference type="Proteomes" id="UP000241085">
    <property type="component" value="Unassembled WGS sequence"/>
</dbReference>
<comment type="caution">
    <text evidence="2">The sequence shown here is derived from an EMBL/GenBank/DDBJ whole genome shotgun (WGS) entry which is preliminary data.</text>
</comment>
<name>A0A2T4UUR9_9MICO</name>
<evidence type="ECO:0000313" key="3">
    <source>
        <dbReference type="Proteomes" id="UP000241085"/>
    </source>
</evidence>
<feature type="compositionally biased region" description="Basic and acidic residues" evidence="1">
    <location>
        <begin position="60"/>
        <end position="70"/>
    </location>
</feature>
<accession>A0A2T4UUR9</accession>
<organism evidence="2 3">
    <name type="scientific">Rathayibacter caricis DSM 15933</name>
    <dbReference type="NCBI Taxonomy" id="1328867"/>
    <lineage>
        <taxon>Bacteria</taxon>
        <taxon>Bacillati</taxon>
        <taxon>Actinomycetota</taxon>
        <taxon>Actinomycetes</taxon>
        <taxon>Micrococcales</taxon>
        <taxon>Microbacteriaceae</taxon>
        <taxon>Rathayibacter</taxon>
    </lineage>
</organism>
<proteinExistence type="predicted"/>
<protein>
    <submittedName>
        <fullName evidence="2">Uncharacterized protein</fullName>
    </submittedName>
</protein>